<dbReference type="Pfam" id="PF18013">
    <property type="entry name" value="Phage_lysozyme2"/>
    <property type="match status" value="1"/>
</dbReference>
<accession>A0A2T6B991</accession>
<dbReference type="Proteomes" id="UP000244224">
    <property type="component" value="Unassembled WGS sequence"/>
</dbReference>
<dbReference type="AlphaFoldDB" id="A0A2T6B991"/>
<proteinExistence type="predicted"/>
<dbReference type="Gene3D" id="1.10.530.10">
    <property type="match status" value="1"/>
</dbReference>
<protein>
    <recommendedName>
        <fullName evidence="2">Phage tail lysozyme domain-containing protein</fullName>
    </recommendedName>
</protein>
<feature type="signal peptide" evidence="1">
    <location>
        <begin position="1"/>
        <end position="23"/>
    </location>
</feature>
<dbReference type="EMBL" id="QBKP01000002">
    <property type="protein sequence ID" value="PTX52592.1"/>
    <property type="molecule type" value="Genomic_DNA"/>
</dbReference>
<feature type="domain" description="Phage tail lysozyme" evidence="2">
    <location>
        <begin position="41"/>
        <end position="163"/>
    </location>
</feature>
<dbReference type="InterPro" id="IPR041219">
    <property type="entry name" value="Phage_lysozyme2"/>
</dbReference>
<dbReference type="RefSeq" id="WP_108128007.1">
    <property type="nucleotide sequence ID" value="NZ_QBKP01000002.1"/>
</dbReference>
<evidence type="ECO:0000313" key="4">
    <source>
        <dbReference type="Proteomes" id="UP000244224"/>
    </source>
</evidence>
<keyword evidence="1" id="KW-0732">Signal</keyword>
<organism evidence="3 4">
    <name type="scientific">Gemmobacter caeni</name>
    <dbReference type="NCBI Taxonomy" id="589035"/>
    <lineage>
        <taxon>Bacteria</taxon>
        <taxon>Pseudomonadati</taxon>
        <taxon>Pseudomonadota</taxon>
        <taxon>Alphaproteobacteria</taxon>
        <taxon>Rhodobacterales</taxon>
        <taxon>Paracoccaceae</taxon>
        <taxon>Gemmobacter</taxon>
    </lineage>
</organism>
<evidence type="ECO:0000313" key="3">
    <source>
        <dbReference type="EMBL" id="PTX52592.1"/>
    </source>
</evidence>
<comment type="caution">
    <text evidence="3">The sequence shown here is derived from an EMBL/GenBank/DDBJ whole genome shotgun (WGS) entry which is preliminary data.</text>
</comment>
<gene>
    <name evidence="3" type="ORF">C8N34_102372</name>
</gene>
<name>A0A2T6B991_9RHOB</name>
<feature type="chain" id="PRO_5015556698" description="Phage tail lysozyme domain-containing protein" evidence="1">
    <location>
        <begin position="24"/>
        <end position="260"/>
    </location>
</feature>
<evidence type="ECO:0000259" key="2">
    <source>
        <dbReference type="Pfam" id="PF18013"/>
    </source>
</evidence>
<evidence type="ECO:0000256" key="1">
    <source>
        <dbReference type="SAM" id="SignalP"/>
    </source>
</evidence>
<reference evidence="3 4" key="1">
    <citation type="submission" date="2018-04" db="EMBL/GenBank/DDBJ databases">
        <title>Genomic Encyclopedia of Archaeal and Bacterial Type Strains, Phase II (KMG-II): from individual species to whole genera.</title>
        <authorList>
            <person name="Goeker M."/>
        </authorList>
    </citation>
    <scope>NUCLEOTIDE SEQUENCE [LARGE SCALE GENOMIC DNA]</scope>
    <source>
        <strain evidence="3 4">DSM 21823</strain>
    </source>
</reference>
<sequence length="260" mass="28314">MRRTFRAAIAALAITSTAVAAFADPVTVPERLMGDLQTDLELTEVQAAGLVGNLARETGNFRYLQELNPLIRGSRGGLGYAQWTGPRRDAFVEHAAGRDLMSYEVNYGFLVHELEGDYAHVLDRLRGAEDEAEAANIVMRGYLAPHPKYRHLQDRIDYATAYLNGDFDGSGCVSTHLRYEVDGIEALDTCPVEVDLAEIRPRARPTGLGPAPETTVSEVRPVTRPDSLLPTYPAGTCVVPDVILVADPFAPVRPDGPEPS</sequence>
<keyword evidence="4" id="KW-1185">Reference proteome</keyword>